<dbReference type="SUPFAM" id="SSF51735">
    <property type="entry name" value="NAD(P)-binding Rossmann-fold domains"/>
    <property type="match status" value="1"/>
</dbReference>
<dbReference type="Proteomes" id="UP000241362">
    <property type="component" value="Unassembled WGS sequence"/>
</dbReference>
<feature type="domain" description="NAD-dependent epimerase/dehydratase" evidence="1">
    <location>
        <begin position="80"/>
        <end position="160"/>
    </location>
</feature>
<name>A0A2T4JFD1_FUSBL</name>
<gene>
    <name evidence="2" type="ORF">C5F44_01295</name>
</gene>
<evidence type="ECO:0000313" key="3">
    <source>
        <dbReference type="Proteomes" id="UP000241362"/>
    </source>
</evidence>
<protein>
    <submittedName>
        <fullName evidence="2">Epimerase</fullName>
    </submittedName>
</protein>
<dbReference type="InterPro" id="IPR001509">
    <property type="entry name" value="Epimerase_deHydtase"/>
</dbReference>
<accession>A0A2T4JFD1</accession>
<evidence type="ECO:0000259" key="1">
    <source>
        <dbReference type="Pfam" id="PF01370"/>
    </source>
</evidence>
<dbReference type="Gene3D" id="3.40.50.720">
    <property type="entry name" value="NAD(P)-binding Rossmann-like Domain"/>
    <property type="match status" value="1"/>
</dbReference>
<comment type="caution">
    <text evidence="2">The sequence shown here is derived from an EMBL/GenBank/DDBJ whole genome shotgun (WGS) entry which is preliminary data.</text>
</comment>
<dbReference type="RefSeq" id="WP_107671681.1">
    <property type="nucleotide sequence ID" value="NZ_PZKE01000001.1"/>
</dbReference>
<reference evidence="2 3" key="1">
    <citation type="submission" date="2018-03" db="EMBL/GenBank/DDBJ databases">
        <title>Rhodobacter blasticus.</title>
        <authorList>
            <person name="Meyer T.E."/>
            <person name="Miller S."/>
            <person name="Lodha T."/>
            <person name="Gandham S."/>
            <person name="Chintalapati S."/>
            <person name="Chintalapati V.R."/>
        </authorList>
    </citation>
    <scope>NUCLEOTIDE SEQUENCE [LARGE SCALE GENOMIC DNA]</scope>
    <source>
        <strain evidence="2 3">DSM 2131</strain>
    </source>
</reference>
<keyword evidence="3" id="KW-1185">Reference proteome</keyword>
<sequence length="279" mass="28349">MPAQTDSLTVVITGANGRVAGLLRRVWSDRPPRGLSVLWSARCPGHGLHWDLLSAPAPGLPRGAVILHLAGVVRGSGMAANPRMIPALMSAAHASGAAAVVLASTVAVYAPGPLPAAEDQTPAPVSAYGVSKLEAEEAAFAASGGLPVTALRIGNVLGADALFGLGGTAPLRLDPVPGQVDGPLRSWIGPQTLALCLPALLRLAAAGQLPPLLNLAQHPPLPMAALLRASGRVWDWGAPNPAVVAAHVLNTERLARWVRLPPATPAGLLAELSGQEVAA</sequence>
<dbReference type="EMBL" id="PZKE01000001">
    <property type="protein sequence ID" value="PTE16518.1"/>
    <property type="molecule type" value="Genomic_DNA"/>
</dbReference>
<dbReference type="Pfam" id="PF01370">
    <property type="entry name" value="Epimerase"/>
    <property type="match status" value="1"/>
</dbReference>
<dbReference type="InterPro" id="IPR036291">
    <property type="entry name" value="NAD(P)-bd_dom_sf"/>
</dbReference>
<evidence type="ECO:0000313" key="2">
    <source>
        <dbReference type="EMBL" id="PTE16518.1"/>
    </source>
</evidence>
<dbReference type="AlphaFoldDB" id="A0A2T4JFD1"/>
<organism evidence="2 3">
    <name type="scientific">Fuscovulum blasticum DSM 2131</name>
    <dbReference type="NCBI Taxonomy" id="1188250"/>
    <lineage>
        <taxon>Bacteria</taxon>
        <taxon>Pseudomonadati</taxon>
        <taxon>Pseudomonadota</taxon>
        <taxon>Alphaproteobacteria</taxon>
        <taxon>Rhodobacterales</taxon>
        <taxon>Paracoccaceae</taxon>
        <taxon>Pseudogemmobacter</taxon>
    </lineage>
</organism>
<proteinExistence type="predicted"/>